<accession>A0ABY4JPC4</accession>
<organism evidence="1 2">
    <name type="scientific">Gottfriedia acidiceleris</name>
    <dbReference type="NCBI Taxonomy" id="371036"/>
    <lineage>
        <taxon>Bacteria</taxon>
        <taxon>Bacillati</taxon>
        <taxon>Bacillota</taxon>
        <taxon>Bacilli</taxon>
        <taxon>Bacillales</taxon>
        <taxon>Bacillaceae</taxon>
        <taxon>Gottfriedia</taxon>
    </lineage>
</organism>
<dbReference type="Pfam" id="PF26162">
    <property type="entry name" value="YwzD"/>
    <property type="match status" value="1"/>
</dbReference>
<name>A0ABY4JPC4_9BACI</name>
<gene>
    <name evidence="1" type="ORF">MY490_20915</name>
</gene>
<dbReference type="Proteomes" id="UP000830639">
    <property type="component" value="Chromosome"/>
</dbReference>
<reference evidence="1 2" key="1">
    <citation type="submission" date="2022-04" db="EMBL/GenBank/DDBJ databases">
        <title>Mechanism of arsenic methylation and mitigation arsenic toxicity by Bacillus sp. LH14 from an Arsenic-Contaminated Paddy Soil.</title>
        <authorList>
            <person name="Wang D."/>
        </authorList>
    </citation>
    <scope>NUCLEOTIDE SEQUENCE [LARGE SCALE GENOMIC DNA]</scope>
    <source>
        <strain evidence="1 2">LH14</strain>
    </source>
</reference>
<protein>
    <submittedName>
        <fullName evidence="1">Uncharacterized protein</fullName>
    </submittedName>
</protein>
<dbReference type="EMBL" id="CP096034">
    <property type="protein sequence ID" value="UPM54170.1"/>
    <property type="molecule type" value="Genomic_DNA"/>
</dbReference>
<evidence type="ECO:0000313" key="1">
    <source>
        <dbReference type="EMBL" id="UPM54170.1"/>
    </source>
</evidence>
<dbReference type="InterPro" id="IPR058930">
    <property type="entry name" value="YwzD"/>
</dbReference>
<sequence length="53" mass="6185">MESINLSQQQLINILKLFYYRGSHSNELNTIDLINDMKKTILMISTNNLVETK</sequence>
<proteinExistence type="predicted"/>
<keyword evidence="2" id="KW-1185">Reference proteome</keyword>
<evidence type="ECO:0000313" key="2">
    <source>
        <dbReference type="Proteomes" id="UP000830639"/>
    </source>
</evidence>
<dbReference type="RefSeq" id="WP_248267372.1">
    <property type="nucleotide sequence ID" value="NZ_CP096034.1"/>
</dbReference>